<comment type="subcellular location">
    <subcellularLocation>
        <location evidence="2">Membrane</location>
        <topology evidence="2">Multi-pass membrane protein</topology>
    </subcellularLocation>
</comment>
<feature type="transmembrane region" description="Helical" evidence="9">
    <location>
        <begin position="78"/>
        <end position="99"/>
    </location>
</feature>
<sequence>MSTVKNYLSLIKFSHTIFAMPFALIGFFLAIKRNVLLPGLNIRSSFDHSGQWNLNRSIGWSAQKGWGDTLTQILTERFVLVILCMVFARSAAMAFNRYIDRRFDEKNPRTAIREIPKGIITPKNALAFTIACCVLFIACTAFINRICFFLSPVALAVVLGYSYTKRFTPLCHLVLGVGLALAPIGAWLAVTGFFHWLPLLFSFAVLFWVSGFDIIYALQDVDFDTSQQLYSIPAALGKEKALRVSELLHLFSAACVVAAGKFGGFGPLYWVGVLVFIGMLVYQHAIVKPHDLRRVNLAFMTANGIASVVFAAFVIADLFVKL</sequence>
<organism evidence="10 11">
    <name type="scientific">Flaviaesturariibacter amylovorans</name>
    <dbReference type="NCBI Taxonomy" id="1084520"/>
    <lineage>
        <taxon>Bacteria</taxon>
        <taxon>Pseudomonadati</taxon>
        <taxon>Bacteroidota</taxon>
        <taxon>Chitinophagia</taxon>
        <taxon>Chitinophagales</taxon>
        <taxon>Chitinophagaceae</taxon>
        <taxon>Flaviaestuariibacter</taxon>
    </lineage>
</organism>
<feature type="transmembrane region" description="Helical" evidence="9">
    <location>
        <begin position="120"/>
        <end position="137"/>
    </location>
</feature>
<evidence type="ECO:0000313" key="11">
    <source>
        <dbReference type="Proteomes" id="UP001501725"/>
    </source>
</evidence>
<dbReference type="PANTHER" id="PTHR11048">
    <property type="entry name" value="PRENYLTRANSFERASES"/>
    <property type="match status" value="1"/>
</dbReference>
<evidence type="ECO:0000256" key="4">
    <source>
        <dbReference type="ARBA" id="ARBA00022475"/>
    </source>
</evidence>
<feature type="transmembrane region" description="Helical" evidence="9">
    <location>
        <begin position="297"/>
        <end position="320"/>
    </location>
</feature>
<evidence type="ECO:0000256" key="2">
    <source>
        <dbReference type="ARBA" id="ARBA00004141"/>
    </source>
</evidence>
<dbReference type="PANTHER" id="PTHR11048:SF28">
    <property type="entry name" value="4-HYDROXYBENZOATE POLYPRENYLTRANSFERASE, MITOCHONDRIAL"/>
    <property type="match status" value="1"/>
</dbReference>
<evidence type="ECO:0000256" key="5">
    <source>
        <dbReference type="ARBA" id="ARBA00022679"/>
    </source>
</evidence>
<dbReference type="RefSeq" id="WP_345256271.1">
    <property type="nucleotide sequence ID" value="NZ_BAABGY010000007.1"/>
</dbReference>
<evidence type="ECO:0000313" key="10">
    <source>
        <dbReference type="EMBL" id="GAA4333610.1"/>
    </source>
</evidence>
<keyword evidence="6 9" id="KW-0812">Transmembrane</keyword>
<keyword evidence="8 9" id="KW-0472">Membrane</keyword>
<comment type="cofactor">
    <cofactor evidence="1">
        <name>Mg(2+)</name>
        <dbReference type="ChEBI" id="CHEBI:18420"/>
    </cofactor>
</comment>
<feature type="transmembrane region" description="Helical" evidence="9">
    <location>
        <begin position="170"/>
        <end position="190"/>
    </location>
</feature>
<dbReference type="CDD" id="cd13959">
    <property type="entry name" value="PT_UbiA_COQ2"/>
    <property type="match status" value="1"/>
</dbReference>
<dbReference type="NCBIfam" id="TIGR01475">
    <property type="entry name" value="ubiA_other"/>
    <property type="match status" value="1"/>
</dbReference>
<dbReference type="Proteomes" id="UP001501725">
    <property type="component" value="Unassembled WGS sequence"/>
</dbReference>
<proteinExistence type="inferred from homology"/>
<evidence type="ECO:0000256" key="9">
    <source>
        <dbReference type="SAM" id="Phobius"/>
    </source>
</evidence>
<accession>A0ABP8H2S6</accession>
<keyword evidence="4" id="KW-1003">Cell membrane</keyword>
<evidence type="ECO:0000256" key="8">
    <source>
        <dbReference type="ARBA" id="ARBA00023136"/>
    </source>
</evidence>
<dbReference type="InterPro" id="IPR000537">
    <property type="entry name" value="UbiA_prenyltransferase"/>
</dbReference>
<dbReference type="InterPro" id="IPR006371">
    <property type="entry name" value="Polyprenyltransferase_UbiA-li"/>
</dbReference>
<reference evidence="11" key="1">
    <citation type="journal article" date="2019" name="Int. J. Syst. Evol. Microbiol.">
        <title>The Global Catalogue of Microorganisms (GCM) 10K type strain sequencing project: providing services to taxonomists for standard genome sequencing and annotation.</title>
        <authorList>
            <consortium name="The Broad Institute Genomics Platform"/>
            <consortium name="The Broad Institute Genome Sequencing Center for Infectious Disease"/>
            <person name="Wu L."/>
            <person name="Ma J."/>
        </authorList>
    </citation>
    <scope>NUCLEOTIDE SEQUENCE [LARGE SCALE GENOMIC DNA]</scope>
    <source>
        <strain evidence="11">JCM 17919</strain>
    </source>
</reference>
<protein>
    <submittedName>
        <fullName evidence="10">UbiA-like polyprenyltransferase</fullName>
    </submittedName>
</protein>
<feature type="transmembrane region" description="Helical" evidence="9">
    <location>
        <begin position="143"/>
        <end position="163"/>
    </location>
</feature>
<feature type="transmembrane region" description="Helical" evidence="9">
    <location>
        <begin position="7"/>
        <end position="31"/>
    </location>
</feature>
<dbReference type="InterPro" id="IPR044878">
    <property type="entry name" value="UbiA_sf"/>
</dbReference>
<dbReference type="Pfam" id="PF01040">
    <property type="entry name" value="UbiA"/>
    <property type="match status" value="1"/>
</dbReference>
<dbReference type="InterPro" id="IPR039653">
    <property type="entry name" value="Prenyltransferase"/>
</dbReference>
<comment type="caution">
    <text evidence="10">The sequence shown here is derived from an EMBL/GenBank/DDBJ whole genome shotgun (WGS) entry which is preliminary data.</text>
</comment>
<keyword evidence="5" id="KW-0808">Transferase</keyword>
<evidence type="ECO:0000256" key="7">
    <source>
        <dbReference type="ARBA" id="ARBA00022989"/>
    </source>
</evidence>
<evidence type="ECO:0000256" key="1">
    <source>
        <dbReference type="ARBA" id="ARBA00001946"/>
    </source>
</evidence>
<feature type="transmembrane region" description="Helical" evidence="9">
    <location>
        <begin position="268"/>
        <end position="285"/>
    </location>
</feature>
<dbReference type="EMBL" id="BAABGY010000007">
    <property type="protein sequence ID" value="GAA4333610.1"/>
    <property type="molecule type" value="Genomic_DNA"/>
</dbReference>
<name>A0ABP8H2S6_9BACT</name>
<keyword evidence="7 9" id="KW-1133">Transmembrane helix</keyword>
<dbReference type="Gene3D" id="1.20.120.1780">
    <property type="entry name" value="UbiA prenyltransferase"/>
    <property type="match status" value="1"/>
</dbReference>
<dbReference type="Gene3D" id="1.10.357.140">
    <property type="entry name" value="UbiA prenyltransferase"/>
    <property type="match status" value="1"/>
</dbReference>
<feature type="transmembrane region" description="Helical" evidence="9">
    <location>
        <begin position="196"/>
        <end position="218"/>
    </location>
</feature>
<evidence type="ECO:0000256" key="6">
    <source>
        <dbReference type="ARBA" id="ARBA00022692"/>
    </source>
</evidence>
<comment type="similarity">
    <text evidence="3">Belongs to the UbiA prenyltransferase family.</text>
</comment>
<evidence type="ECO:0000256" key="3">
    <source>
        <dbReference type="ARBA" id="ARBA00005985"/>
    </source>
</evidence>
<gene>
    <name evidence="10" type="ORF">GCM10023184_26890</name>
</gene>
<keyword evidence="11" id="KW-1185">Reference proteome</keyword>